<evidence type="ECO:0000313" key="2">
    <source>
        <dbReference type="EMBL" id="MSS59076.1"/>
    </source>
</evidence>
<dbReference type="Proteomes" id="UP000461880">
    <property type="component" value="Unassembled WGS sequence"/>
</dbReference>
<proteinExistence type="inferred from homology"/>
<dbReference type="PANTHER" id="PTHR21381:SF3">
    <property type="entry name" value="SGC REGION PROTEIN SGCQ-RELATED"/>
    <property type="match status" value="1"/>
</dbReference>
<reference evidence="2 3" key="1">
    <citation type="submission" date="2019-08" db="EMBL/GenBank/DDBJ databases">
        <title>In-depth cultivation of the pig gut microbiome towards novel bacterial diversity and tailored functional studies.</title>
        <authorList>
            <person name="Wylensek D."/>
            <person name="Hitch T.C.A."/>
            <person name="Clavel T."/>
        </authorList>
    </citation>
    <scope>NUCLEOTIDE SEQUENCE [LARGE SCALE GENOMIC DNA]</scope>
    <source>
        <strain evidence="2 3">Oil+RF-744-GAM-WT-6</strain>
    </source>
</reference>
<accession>A0A7X2TH17</accession>
<protein>
    <submittedName>
        <fullName evidence="2">BtpA/SgcQ family protein</fullName>
    </submittedName>
</protein>
<sequence length="269" mass="29898">MSRLLEEHRKLFRTEKPVIGCLHMMALPGTPYYEKENSLEKQIERLNHDAAIFMKLGFDAVVFANEGDRPYLNTVGPEIVADYTRIATEVARNLTIPYGCGVLIDPYASIAVAHAIGAKFIRTYVSNSYTGSFGPQSYCPGDIFRYRRQIDAEDVHVYTYFEAHGGTCLDSRTTEEQIEAGFGVMPISGMLIGGPHAGLPPEEGHFISIKKQFPDIPLILGSGSNKNNIRTLLNYSDGVIVGTSIKRDGYLYNEVDYDRAKEFIEAAKG</sequence>
<evidence type="ECO:0000256" key="1">
    <source>
        <dbReference type="ARBA" id="ARBA00006007"/>
    </source>
</evidence>
<dbReference type="AlphaFoldDB" id="A0A7X2TH17"/>
<organism evidence="2 3">
    <name type="scientific">Stecheria intestinalis</name>
    <dbReference type="NCBI Taxonomy" id="2606630"/>
    <lineage>
        <taxon>Bacteria</taxon>
        <taxon>Bacillati</taxon>
        <taxon>Bacillota</taxon>
        <taxon>Erysipelotrichia</taxon>
        <taxon>Erysipelotrichales</taxon>
        <taxon>Erysipelotrichaceae</taxon>
        <taxon>Stecheria</taxon>
    </lineage>
</organism>
<evidence type="ECO:0000313" key="3">
    <source>
        <dbReference type="Proteomes" id="UP000461880"/>
    </source>
</evidence>
<dbReference type="Pfam" id="PF03437">
    <property type="entry name" value="BtpA"/>
    <property type="match status" value="1"/>
</dbReference>
<dbReference type="NCBIfam" id="TIGR00259">
    <property type="entry name" value="thylakoid_BtpA"/>
    <property type="match status" value="1"/>
</dbReference>
<dbReference type="InterPro" id="IPR011060">
    <property type="entry name" value="RibuloseP-bd_barrel"/>
</dbReference>
<dbReference type="SUPFAM" id="SSF51366">
    <property type="entry name" value="Ribulose-phoshate binding barrel"/>
    <property type="match status" value="1"/>
</dbReference>
<comment type="similarity">
    <text evidence="1">Belongs to the BtpA family.</text>
</comment>
<comment type="caution">
    <text evidence="2">The sequence shown here is derived from an EMBL/GenBank/DDBJ whole genome shotgun (WGS) entry which is preliminary data.</text>
</comment>
<name>A0A7X2TH17_9FIRM</name>
<dbReference type="InterPro" id="IPR005137">
    <property type="entry name" value="BtpA"/>
</dbReference>
<dbReference type="PANTHER" id="PTHR21381">
    <property type="entry name" value="ZGC:162297"/>
    <property type="match status" value="1"/>
</dbReference>
<keyword evidence="3" id="KW-1185">Reference proteome</keyword>
<dbReference type="RefSeq" id="WP_154505177.1">
    <property type="nucleotide sequence ID" value="NZ_JAQXPC010000053.1"/>
</dbReference>
<dbReference type="EMBL" id="VUMN01000022">
    <property type="protein sequence ID" value="MSS59076.1"/>
    <property type="molecule type" value="Genomic_DNA"/>
</dbReference>
<gene>
    <name evidence="2" type="ORF">FYJ51_09205</name>
</gene>